<dbReference type="STRING" id="517417.Cpar_2048"/>
<dbReference type="PROSITE" id="PS50005">
    <property type="entry name" value="TPR"/>
    <property type="match status" value="1"/>
</dbReference>
<reference evidence="5" key="1">
    <citation type="submission" date="2008-06" db="EMBL/GenBank/DDBJ databases">
        <title>Complete sequence of Chlorobaculum parvum NCIB 8327.</title>
        <authorList>
            <consortium name="US DOE Joint Genome Institute"/>
            <person name="Lucas S."/>
            <person name="Copeland A."/>
            <person name="Lapidus A."/>
            <person name="Glavina del Rio T."/>
            <person name="Dalin E."/>
            <person name="Tice H."/>
            <person name="Bruce D."/>
            <person name="Goodwin L."/>
            <person name="Pitluck S."/>
            <person name="Schmutz J."/>
            <person name="Larimer F."/>
            <person name="Land M."/>
            <person name="Hauser L."/>
            <person name="Kyrpides N."/>
            <person name="Mikhailova N."/>
            <person name="Zhao F."/>
            <person name="Li T."/>
            <person name="Liu Z."/>
            <person name="Overmann J."/>
            <person name="Bryant D.A."/>
            <person name="Richardson P."/>
        </authorList>
    </citation>
    <scope>NUCLEOTIDE SEQUENCE [LARGE SCALE GENOMIC DNA]</scope>
    <source>
        <strain evidence="5">NCIB 8327</strain>
    </source>
</reference>
<dbReference type="Gene3D" id="1.25.40.10">
    <property type="entry name" value="Tetratricopeptide repeat domain"/>
    <property type="match status" value="1"/>
</dbReference>
<protein>
    <submittedName>
        <fullName evidence="5">Tetratricopeptide TPR_2 repeat protein</fullName>
    </submittedName>
</protein>
<evidence type="ECO:0000256" key="3">
    <source>
        <dbReference type="SAM" id="SignalP"/>
    </source>
</evidence>
<dbReference type="OrthoDB" id="9770761at2"/>
<feature type="chain" id="PRO_5002797612" evidence="3">
    <location>
        <begin position="29"/>
        <end position="309"/>
    </location>
</feature>
<dbReference type="PROSITE" id="PS51257">
    <property type="entry name" value="PROKAR_LIPOPROTEIN"/>
    <property type="match status" value="1"/>
</dbReference>
<sequence>MSQSVKRKPLRKILPGLFCIAISLSACSSSKLPAEQVSTVSQAESQYQRATELIDRKKYDKAIVVLESLLFSTRATNLEDDVLHSLANSYYQKKQYLLAADMYRRLLQQTPDSPFAKSAQFELAKSYEQLSPFYELDQEYTVKAINEFSTYLDEYPLDDSAQAQSDAELYKELLKVNPTNASYKAKYDEAMAQLSNGAPASYSKSAILKLRDKLAHNRYSIALQYVRLKKYRAADIYFDVVINQYPDTKWVKSAWLGKVDTNIRRNKWFEARQTIERFQQLYPDNSKEVEASYKKVMEHFSEARNPESK</sequence>
<evidence type="ECO:0000256" key="1">
    <source>
        <dbReference type="ARBA" id="ARBA00022729"/>
    </source>
</evidence>
<dbReference type="InterPro" id="IPR039565">
    <property type="entry name" value="BamD-like"/>
</dbReference>
<feature type="domain" description="Outer membrane lipoprotein BamD-like" evidence="4">
    <location>
        <begin position="214"/>
        <end position="306"/>
    </location>
</feature>
<keyword evidence="1 3" id="KW-0732">Signal</keyword>
<dbReference type="eggNOG" id="COG4105">
    <property type="taxonomic scope" value="Bacteria"/>
</dbReference>
<keyword evidence="6" id="KW-1185">Reference proteome</keyword>
<dbReference type="KEGG" id="cpc:Cpar_2048"/>
<evidence type="ECO:0000259" key="4">
    <source>
        <dbReference type="Pfam" id="PF13525"/>
    </source>
</evidence>
<dbReference type="Pfam" id="PF13525">
    <property type="entry name" value="YfiO"/>
    <property type="match status" value="1"/>
</dbReference>
<dbReference type="Pfam" id="PF13174">
    <property type="entry name" value="TPR_6"/>
    <property type="match status" value="1"/>
</dbReference>
<accession>B3QLU9</accession>
<evidence type="ECO:0000256" key="2">
    <source>
        <dbReference type="PROSITE-ProRule" id="PRU00339"/>
    </source>
</evidence>
<name>B3QLU9_CHLP8</name>
<proteinExistence type="predicted"/>
<evidence type="ECO:0000313" key="6">
    <source>
        <dbReference type="Proteomes" id="UP000008811"/>
    </source>
</evidence>
<dbReference type="InterPro" id="IPR019734">
    <property type="entry name" value="TPR_rpt"/>
</dbReference>
<dbReference type="AlphaFoldDB" id="B3QLU9"/>
<dbReference type="HOGENOM" id="CLU_899244_0_0_10"/>
<dbReference type="Proteomes" id="UP000008811">
    <property type="component" value="Chromosome"/>
</dbReference>
<gene>
    <name evidence="5" type="ordered locus">Cpar_2048</name>
</gene>
<dbReference type="SUPFAM" id="SSF48452">
    <property type="entry name" value="TPR-like"/>
    <property type="match status" value="1"/>
</dbReference>
<keyword evidence="2" id="KW-0802">TPR repeat</keyword>
<dbReference type="InterPro" id="IPR011990">
    <property type="entry name" value="TPR-like_helical_dom_sf"/>
</dbReference>
<dbReference type="EMBL" id="CP001099">
    <property type="protein sequence ID" value="ACF12435.1"/>
    <property type="molecule type" value="Genomic_DNA"/>
</dbReference>
<evidence type="ECO:0000313" key="5">
    <source>
        <dbReference type="EMBL" id="ACF12435.1"/>
    </source>
</evidence>
<feature type="repeat" description="TPR" evidence="2">
    <location>
        <begin position="80"/>
        <end position="113"/>
    </location>
</feature>
<feature type="signal peptide" evidence="3">
    <location>
        <begin position="1"/>
        <end position="28"/>
    </location>
</feature>
<organism evidence="5 6">
    <name type="scientific">Chlorobaculum parvum (strain DSM 263 / NCIMB 8327)</name>
    <name type="common">Chlorobium vibrioforme subsp. thiosulfatophilum</name>
    <dbReference type="NCBI Taxonomy" id="517417"/>
    <lineage>
        <taxon>Bacteria</taxon>
        <taxon>Pseudomonadati</taxon>
        <taxon>Chlorobiota</taxon>
        <taxon>Chlorobiia</taxon>
        <taxon>Chlorobiales</taxon>
        <taxon>Chlorobiaceae</taxon>
        <taxon>Chlorobaculum</taxon>
    </lineage>
</organism>